<protein>
    <submittedName>
        <fullName evidence="1">Uncharacterized protein</fullName>
    </submittedName>
</protein>
<evidence type="ECO:0000313" key="2">
    <source>
        <dbReference type="Proteomes" id="UP000469462"/>
    </source>
</evidence>
<keyword evidence="2" id="KW-1185">Reference proteome</keyword>
<comment type="caution">
    <text evidence="1">The sequence shown here is derived from an EMBL/GenBank/DDBJ whole genome shotgun (WGS) entry which is preliminary data.</text>
</comment>
<dbReference type="EMBL" id="WEHW01000004">
    <property type="protein sequence ID" value="KAB7652312.1"/>
    <property type="molecule type" value="Genomic_DNA"/>
</dbReference>
<dbReference type="Proteomes" id="UP000469462">
    <property type="component" value="Unassembled WGS sequence"/>
</dbReference>
<organism evidence="1 2">
    <name type="scientific">Sutterella seckii</name>
    <dbReference type="NCBI Taxonomy" id="1944635"/>
    <lineage>
        <taxon>Bacteria</taxon>
        <taxon>Pseudomonadati</taxon>
        <taxon>Pseudomonadota</taxon>
        <taxon>Betaproteobacteria</taxon>
        <taxon>Burkholderiales</taxon>
        <taxon>Sutterellaceae</taxon>
        <taxon>Sutterella</taxon>
    </lineage>
</organism>
<dbReference type="RefSeq" id="WP_139689090.1">
    <property type="nucleotide sequence ID" value="NZ_WEHW01000004.1"/>
</dbReference>
<gene>
    <name evidence="1" type="ORF">GBM96_02450</name>
</gene>
<dbReference type="AlphaFoldDB" id="A0AAI9SE26"/>
<name>A0AAI9SE26_9BURK</name>
<sequence>MAHFGERCLYHPQYPQHVPTFAELWGGRWTTRELIADHTPYPHTAPFVEQELRERLLGWMHGNPSG</sequence>
<accession>A0AAI9SE26</accession>
<reference evidence="1 2" key="1">
    <citation type="submission" date="2019-10" db="EMBL/GenBank/DDBJ databases">
        <title>Genome diversity of Sutterella seckii.</title>
        <authorList>
            <person name="Chaplin A.V."/>
            <person name="Sokolova S.R."/>
            <person name="Mosin K.A."/>
            <person name="Ivanova E.L."/>
            <person name="Kochetkova T.O."/>
            <person name="Goltsov A.Y."/>
            <person name="Trofimov D.Y."/>
            <person name="Efimov B.A."/>
        </authorList>
    </citation>
    <scope>NUCLEOTIDE SEQUENCE [LARGE SCALE GENOMIC DNA]</scope>
    <source>
        <strain evidence="1 2">ASD3426</strain>
    </source>
</reference>
<proteinExistence type="predicted"/>
<evidence type="ECO:0000313" key="1">
    <source>
        <dbReference type="EMBL" id="KAB7652312.1"/>
    </source>
</evidence>